<keyword evidence="3" id="KW-1185">Reference proteome</keyword>
<dbReference type="Proteomes" id="UP001186944">
    <property type="component" value="Unassembled WGS sequence"/>
</dbReference>
<feature type="region of interest" description="Disordered" evidence="1">
    <location>
        <begin position="1"/>
        <end position="89"/>
    </location>
</feature>
<evidence type="ECO:0000313" key="2">
    <source>
        <dbReference type="EMBL" id="KAK3092575.1"/>
    </source>
</evidence>
<proteinExistence type="predicted"/>
<organism evidence="2 3">
    <name type="scientific">Pinctada imbricata</name>
    <name type="common">Atlantic pearl-oyster</name>
    <name type="synonym">Pinctada martensii</name>
    <dbReference type="NCBI Taxonomy" id="66713"/>
    <lineage>
        <taxon>Eukaryota</taxon>
        <taxon>Metazoa</taxon>
        <taxon>Spiralia</taxon>
        <taxon>Lophotrochozoa</taxon>
        <taxon>Mollusca</taxon>
        <taxon>Bivalvia</taxon>
        <taxon>Autobranchia</taxon>
        <taxon>Pteriomorphia</taxon>
        <taxon>Pterioida</taxon>
        <taxon>Pterioidea</taxon>
        <taxon>Pteriidae</taxon>
        <taxon>Pinctada</taxon>
    </lineage>
</organism>
<accession>A0AA89BSF2</accession>
<gene>
    <name evidence="2" type="ORF">FSP39_004562</name>
</gene>
<feature type="compositionally biased region" description="Polar residues" evidence="1">
    <location>
        <begin position="28"/>
        <end position="51"/>
    </location>
</feature>
<dbReference type="EMBL" id="VSWD01000009">
    <property type="protein sequence ID" value="KAK3092575.1"/>
    <property type="molecule type" value="Genomic_DNA"/>
</dbReference>
<sequence length="239" mass="27492">MFGPPMEGGRFTPLRDGRYTPRDMGRTTPMSRPGTQQLMIRPSSRTNVGTQTDERVTYPDINNRFQTPQPPARPSLQRSNTFSGYHRDDEMDPFTKQYYTRLWRQQVPHSDSNMARMGRAGGRWRHITACTASSGSHMAFVEGTVKQIDNKLVVPLIREPLKNPYATNSNGFRKFSAGKKRNKLNTTYNDHAKNGFKYWYQEQNKPMDPGFIPSLAYTPDIDETMWDSLASPRNITVKY</sequence>
<comment type="caution">
    <text evidence="2">The sequence shown here is derived from an EMBL/GenBank/DDBJ whole genome shotgun (WGS) entry which is preliminary data.</text>
</comment>
<protein>
    <submittedName>
        <fullName evidence="2">Uncharacterized protein</fullName>
    </submittedName>
</protein>
<evidence type="ECO:0000256" key="1">
    <source>
        <dbReference type="SAM" id="MobiDB-lite"/>
    </source>
</evidence>
<evidence type="ECO:0000313" key="3">
    <source>
        <dbReference type="Proteomes" id="UP001186944"/>
    </source>
</evidence>
<dbReference type="AlphaFoldDB" id="A0AA89BSF2"/>
<feature type="compositionally biased region" description="Basic and acidic residues" evidence="1">
    <location>
        <begin position="13"/>
        <end position="25"/>
    </location>
</feature>
<reference evidence="2" key="1">
    <citation type="submission" date="2019-08" db="EMBL/GenBank/DDBJ databases">
        <title>The improved chromosome-level genome for the pearl oyster Pinctada fucata martensii using PacBio sequencing and Hi-C.</title>
        <authorList>
            <person name="Zheng Z."/>
        </authorList>
    </citation>
    <scope>NUCLEOTIDE SEQUENCE</scope>
    <source>
        <strain evidence="2">ZZ-2019</strain>
        <tissue evidence="2">Adductor muscle</tissue>
    </source>
</reference>
<name>A0AA89BSF2_PINIB</name>